<dbReference type="InterPro" id="IPR010096">
    <property type="entry name" value="NADH-Q_OxRdtase_suN/2"/>
</dbReference>
<dbReference type="GO" id="GO:0008137">
    <property type="term" value="F:NADH dehydrogenase (ubiquinone) activity"/>
    <property type="evidence" value="ECO:0007669"/>
    <property type="project" value="InterPro"/>
</dbReference>
<feature type="transmembrane region" description="Helical" evidence="16">
    <location>
        <begin position="354"/>
        <end position="373"/>
    </location>
</feature>
<comment type="similarity">
    <text evidence="16">Belongs to the complex I subunit 2 family.</text>
</comment>
<accession>A0A6F8F0X5</accession>
<evidence type="ECO:0000256" key="10">
    <source>
        <dbReference type="ARBA" id="ARBA00022989"/>
    </source>
</evidence>
<keyword evidence="13 16" id="KW-0472">Membrane</keyword>
<keyword evidence="12 16" id="KW-0793">Thylakoid</keyword>
<feature type="transmembrane region" description="Helical" evidence="16">
    <location>
        <begin position="22"/>
        <end position="47"/>
    </location>
</feature>
<feature type="transmembrane region" description="Helical" evidence="16">
    <location>
        <begin position="99"/>
        <end position="119"/>
    </location>
</feature>
<evidence type="ECO:0000256" key="15">
    <source>
        <dbReference type="ARBA" id="ARBA00048026"/>
    </source>
</evidence>
<feature type="transmembrane region" description="Helical" evidence="16">
    <location>
        <begin position="181"/>
        <end position="203"/>
    </location>
</feature>
<keyword evidence="5 16" id="KW-0812">Transmembrane</keyword>
<reference evidence="19" key="1">
    <citation type="submission" date="2016-12" db="EMBL/GenBank/DDBJ databases">
        <authorList>
            <person name="Wikstrom N."/>
        </authorList>
    </citation>
    <scope>NUCLEOTIDE SEQUENCE</scope>
</reference>
<feature type="transmembrane region" description="Helical" evidence="16">
    <location>
        <begin position="458"/>
        <end position="479"/>
    </location>
</feature>
<evidence type="ECO:0000313" key="19">
    <source>
        <dbReference type="EMBL" id="ATL61947.1"/>
    </source>
</evidence>
<dbReference type="GO" id="GO:0019684">
    <property type="term" value="P:photosynthesis, light reaction"/>
    <property type="evidence" value="ECO:0007669"/>
    <property type="project" value="UniProtKB-UniRule"/>
</dbReference>
<evidence type="ECO:0000256" key="4">
    <source>
        <dbReference type="ARBA" id="ARBA00022640"/>
    </source>
</evidence>
<comment type="function">
    <text evidence="16">NDH shuttles electrons from NAD(P)H:plastoquinone, via FMN and iron-sulfur (Fe-S) centers, to quinones in the photosynthetic chain and possibly in a chloroplast respiratory chain. The immediate electron acceptor for the enzyme in this species is believed to be plastoquinone. Couples the redox reaction to proton translocation, and thus conserves the redox energy in a proton gradient.</text>
</comment>
<feature type="domain" description="NAD(P)H-quinone oxidoreductase subunit 2 N-terminal" evidence="18">
    <location>
        <begin position="18"/>
        <end position="117"/>
    </location>
</feature>
<dbReference type="InterPro" id="IPR045693">
    <property type="entry name" value="Ndh2_N"/>
</dbReference>
<keyword evidence="10 16" id="KW-1133">Transmembrane helix</keyword>
<dbReference type="EMBL" id="KY378697">
    <property type="protein sequence ID" value="ATL61947.1"/>
    <property type="molecule type" value="Genomic_DNA"/>
</dbReference>
<comment type="subcellular location">
    <subcellularLocation>
        <location evidence="1">Membrane</location>
        <topology evidence="1">Multi-pass membrane protein</topology>
    </subcellularLocation>
    <subcellularLocation>
        <location evidence="16">Plastid</location>
        <location evidence="16">Chloroplast thylakoid membrane</location>
        <topology evidence="16">Multi-pass membrane protein</topology>
    </subcellularLocation>
</comment>
<evidence type="ECO:0000256" key="1">
    <source>
        <dbReference type="ARBA" id="ARBA00004141"/>
    </source>
</evidence>
<evidence type="ECO:0000256" key="5">
    <source>
        <dbReference type="ARBA" id="ARBA00022692"/>
    </source>
</evidence>
<keyword evidence="3 19" id="KW-0150">Chloroplast</keyword>
<dbReference type="EC" id="7.1.1.-" evidence="16"/>
<dbReference type="InterPro" id="IPR001750">
    <property type="entry name" value="ND/Mrp_TM"/>
</dbReference>
<evidence type="ECO:0000256" key="14">
    <source>
        <dbReference type="ARBA" id="ARBA00047726"/>
    </source>
</evidence>
<evidence type="ECO:0000256" key="9">
    <source>
        <dbReference type="ARBA" id="ARBA00022967"/>
    </source>
</evidence>
<comment type="catalytic activity">
    <reaction evidence="15 16">
        <text>a plastoquinone + NADH + (n+1) H(+)(in) = a plastoquinol + NAD(+) + n H(+)(out)</text>
        <dbReference type="Rhea" id="RHEA:42608"/>
        <dbReference type="Rhea" id="RHEA-COMP:9561"/>
        <dbReference type="Rhea" id="RHEA-COMP:9562"/>
        <dbReference type="ChEBI" id="CHEBI:15378"/>
        <dbReference type="ChEBI" id="CHEBI:17757"/>
        <dbReference type="ChEBI" id="CHEBI:57540"/>
        <dbReference type="ChEBI" id="CHEBI:57945"/>
        <dbReference type="ChEBI" id="CHEBI:62192"/>
    </reaction>
</comment>
<dbReference type="GO" id="GO:0009535">
    <property type="term" value="C:chloroplast thylakoid membrane"/>
    <property type="evidence" value="ECO:0007669"/>
    <property type="project" value="UniProtKB-SubCell"/>
</dbReference>
<evidence type="ECO:0000256" key="2">
    <source>
        <dbReference type="ARBA" id="ARBA00022448"/>
    </source>
</evidence>
<keyword evidence="7 16" id="KW-0521">NADP</keyword>
<dbReference type="AlphaFoldDB" id="A0A6F8F0X5"/>
<evidence type="ECO:0000256" key="12">
    <source>
        <dbReference type="ARBA" id="ARBA00023078"/>
    </source>
</evidence>
<evidence type="ECO:0000256" key="3">
    <source>
        <dbReference type="ARBA" id="ARBA00022528"/>
    </source>
</evidence>
<evidence type="ECO:0000256" key="16">
    <source>
        <dbReference type="HAMAP-Rule" id="MF_00445"/>
    </source>
</evidence>
<feature type="transmembrane region" description="Helical" evidence="16">
    <location>
        <begin position="511"/>
        <end position="536"/>
    </location>
</feature>
<dbReference type="Pfam" id="PF19530">
    <property type="entry name" value="Ndh2_N"/>
    <property type="match status" value="1"/>
</dbReference>
<feature type="transmembrane region" description="Helical" evidence="16">
    <location>
        <begin position="59"/>
        <end position="79"/>
    </location>
</feature>
<keyword evidence="6 16" id="KW-0874">Quinone</keyword>
<comment type="subunit">
    <text evidence="16">NDH is composed of at least 16 different subunits, 5 of which are encoded in the nucleus.</text>
</comment>
<organism evidence="19">
    <name type="scientific">Palicourea guianensis</name>
    <name type="common">Showy cappel</name>
    <dbReference type="NCBI Taxonomy" id="59596"/>
    <lineage>
        <taxon>Eukaryota</taxon>
        <taxon>Viridiplantae</taxon>
        <taxon>Streptophyta</taxon>
        <taxon>Embryophyta</taxon>
        <taxon>Tracheophyta</taxon>
        <taxon>Spermatophyta</taxon>
        <taxon>Magnoliopsida</taxon>
        <taxon>eudicotyledons</taxon>
        <taxon>Gunneridae</taxon>
        <taxon>Pentapetalae</taxon>
        <taxon>asterids</taxon>
        <taxon>lamiids</taxon>
        <taxon>Gentianales</taxon>
        <taxon>Rubiaceae</taxon>
        <taxon>Rubioideae</taxon>
        <taxon>Palicoureeae</taxon>
        <taxon>Palicourea</taxon>
    </lineage>
</organism>
<feature type="transmembrane region" description="Helical" evidence="16">
    <location>
        <begin position="379"/>
        <end position="403"/>
    </location>
</feature>
<dbReference type="HAMAP" id="MF_00445">
    <property type="entry name" value="NDH1_NuoN_1"/>
    <property type="match status" value="1"/>
</dbReference>
<keyword evidence="8 16" id="KW-0618">Plastoquinone</keyword>
<geneLocation type="chloroplast" evidence="19"/>
<proteinExistence type="inferred from homology"/>
<feature type="transmembrane region" description="Helical" evidence="16">
    <location>
        <begin position="126"/>
        <end position="143"/>
    </location>
</feature>
<evidence type="ECO:0000256" key="11">
    <source>
        <dbReference type="ARBA" id="ARBA00023027"/>
    </source>
</evidence>
<protein>
    <recommendedName>
        <fullName evidence="16">NAD(P)H-quinone oxidoreductase subunit 2, chloroplastic</fullName>
        <ecNumber evidence="16">7.1.1.-</ecNumber>
    </recommendedName>
    <alternativeName>
        <fullName evidence="16">NAD(P)H dehydrogenase, subunit 2</fullName>
    </alternativeName>
    <alternativeName>
        <fullName evidence="16">NADH-plastoquinone oxidoreductase subunit 2</fullName>
    </alternativeName>
</protein>
<name>A0A6F8F0X5_PALGU</name>
<keyword evidence="9 16" id="KW-1278">Translocase</keyword>
<evidence type="ECO:0000259" key="18">
    <source>
        <dbReference type="Pfam" id="PF19530"/>
    </source>
</evidence>
<dbReference type="GO" id="GO:0048038">
    <property type="term" value="F:quinone binding"/>
    <property type="evidence" value="ECO:0007669"/>
    <property type="project" value="UniProtKB-KW"/>
</dbReference>
<gene>
    <name evidence="16 19" type="primary">ndhB</name>
</gene>
<keyword evidence="2 16" id="KW-0813">Transport</keyword>
<evidence type="ECO:0000256" key="13">
    <source>
        <dbReference type="ARBA" id="ARBA00023136"/>
    </source>
</evidence>
<evidence type="ECO:0000259" key="17">
    <source>
        <dbReference type="Pfam" id="PF00361"/>
    </source>
</evidence>
<evidence type="ECO:0000256" key="8">
    <source>
        <dbReference type="ARBA" id="ARBA00022957"/>
    </source>
</evidence>
<feature type="domain" description="NADH:quinone oxidoreductase/Mrp antiporter transmembrane" evidence="17">
    <location>
        <begin position="289"/>
        <end position="473"/>
    </location>
</feature>
<sequence>MIWHVQNENFILDSTRIFMKAFHLLIFDGSLIFPECILIFGLILLLMIDSTSDQKDIPWLYFISSTSLVMSITALLLRWREEPMISFSGNFQTNNFNEIFQFLILLCSTLCIPLSVEYIECTEMAITEFLLFVLTATLGGMFLCGANDFITIFVAPECFSLCSYLLSGYTKKDVRSNEATMKYLLMGGASSSILVHGFSWLYGSSGGEIELQEIVNGLINTQMYNSPGISIALIFITVGIGFKLSPAPSHQWTPDVYEGVRFVREIPTSLSISEMFGFFKTPCPWRREMLSPTPVVAFLSVTSKVAASASATRIFDIPFYFSSNEWHLLLEILAILSMILGNLIAITQTSMKRMLAYSSIGQIGYVIIGIIVGDSNDGYASMITYMLFYISMNLGTFACIVLFGLRTGTDNIRDYAGLYTKDPFLALSLALCLLSLGGLPPLAGFFGKLYLFWCGWQAGLYFLVLIGLLTSVVSIYYYLKIIKLLMTGRNQEITPHVRNYRRSPLRSNNSIELSMIVCVIASTIPGISMNPIIAIAQNTLF</sequence>
<dbReference type="GO" id="GO:0016655">
    <property type="term" value="F:oxidoreductase activity, acting on NAD(P)H, quinone or similar compound as acceptor"/>
    <property type="evidence" value="ECO:0007669"/>
    <property type="project" value="UniProtKB-UniRule"/>
</dbReference>
<evidence type="ECO:0000256" key="7">
    <source>
        <dbReference type="ARBA" id="ARBA00022857"/>
    </source>
</evidence>
<evidence type="ECO:0000256" key="6">
    <source>
        <dbReference type="ARBA" id="ARBA00022719"/>
    </source>
</evidence>
<comment type="catalytic activity">
    <reaction evidence="14 16">
        <text>a plastoquinone + NADPH + (n+1) H(+)(in) = a plastoquinol + NADP(+) + n H(+)(out)</text>
        <dbReference type="Rhea" id="RHEA:42612"/>
        <dbReference type="Rhea" id="RHEA-COMP:9561"/>
        <dbReference type="Rhea" id="RHEA-COMP:9562"/>
        <dbReference type="ChEBI" id="CHEBI:15378"/>
        <dbReference type="ChEBI" id="CHEBI:17757"/>
        <dbReference type="ChEBI" id="CHEBI:57783"/>
        <dbReference type="ChEBI" id="CHEBI:58349"/>
        <dbReference type="ChEBI" id="CHEBI:62192"/>
    </reaction>
</comment>
<feature type="domain" description="NADH:quinone oxidoreductase/Mrp antiporter transmembrane" evidence="17">
    <location>
        <begin position="146"/>
        <end position="259"/>
    </location>
</feature>
<reference evidence="19" key="2">
    <citation type="journal article" date="2020" name="Zhi Wu Fen Lei Xue Bao">
        <title>Conflicting phylogenetic signals in genomic data of the coffee family (Rubiaceae).</title>
        <authorList>
            <person name="Wikstroem N."/>
            <person name="Bremer B."/>
            <person name="Rydin C."/>
        </authorList>
    </citation>
    <scope>NUCLEOTIDE SEQUENCE</scope>
</reference>
<feature type="transmembrane region" description="Helical" evidence="16">
    <location>
        <begin position="327"/>
        <end position="347"/>
    </location>
</feature>
<feature type="transmembrane region" description="Helical" evidence="16">
    <location>
        <begin position="424"/>
        <end position="446"/>
    </location>
</feature>
<feature type="transmembrane region" description="Helical" evidence="16">
    <location>
        <begin position="223"/>
        <end position="242"/>
    </location>
</feature>
<dbReference type="PANTHER" id="PTHR22773">
    <property type="entry name" value="NADH DEHYDROGENASE"/>
    <property type="match status" value="1"/>
</dbReference>
<dbReference type="GO" id="GO:0042773">
    <property type="term" value="P:ATP synthesis coupled electron transport"/>
    <property type="evidence" value="ECO:0007669"/>
    <property type="project" value="InterPro"/>
</dbReference>
<dbReference type="Pfam" id="PF00361">
    <property type="entry name" value="Proton_antipo_M"/>
    <property type="match status" value="2"/>
</dbReference>
<keyword evidence="4 19" id="KW-0934">Plastid</keyword>
<keyword evidence="11 16" id="KW-0520">NAD</keyword>